<dbReference type="SUPFAM" id="SSF53850">
    <property type="entry name" value="Periplasmic binding protein-like II"/>
    <property type="match status" value="1"/>
</dbReference>
<dbReference type="PRINTS" id="PR00039">
    <property type="entry name" value="HTHLYSR"/>
</dbReference>
<evidence type="ECO:0000313" key="6">
    <source>
        <dbReference type="EMBL" id="QBR02251.1"/>
    </source>
</evidence>
<dbReference type="Pfam" id="PF03466">
    <property type="entry name" value="LysR_substrate"/>
    <property type="match status" value="1"/>
</dbReference>
<evidence type="ECO:0000256" key="4">
    <source>
        <dbReference type="ARBA" id="ARBA00023163"/>
    </source>
</evidence>
<dbReference type="GO" id="GO:0003700">
    <property type="term" value="F:DNA-binding transcription factor activity"/>
    <property type="evidence" value="ECO:0007669"/>
    <property type="project" value="InterPro"/>
</dbReference>
<dbReference type="Proteomes" id="UP000295727">
    <property type="component" value="Chromosome 3"/>
</dbReference>
<keyword evidence="4" id="KW-0804">Transcription</keyword>
<evidence type="ECO:0000256" key="3">
    <source>
        <dbReference type="ARBA" id="ARBA00023125"/>
    </source>
</evidence>
<feature type="domain" description="HTH lysR-type" evidence="5">
    <location>
        <begin position="1"/>
        <end position="58"/>
    </location>
</feature>
<keyword evidence="7" id="KW-1185">Reference proteome</keyword>
<dbReference type="GO" id="GO:0003677">
    <property type="term" value="F:DNA binding"/>
    <property type="evidence" value="ECO:0007669"/>
    <property type="project" value="UniProtKB-KW"/>
</dbReference>
<dbReference type="SUPFAM" id="SSF46785">
    <property type="entry name" value="Winged helix' DNA-binding domain"/>
    <property type="match status" value="1"/>
</dbReference>
<dbReference type="GO" id="GO:0005829">
    <property type="term" value="C:cytosol"/>
    <property type="evidence" value="ECO:0007669"/>
    <property type="project" value="TreeGrafter"/>
</dbReference>
<dbReference type="RefSeq" id="WP_134757696.1">
    <property type="nucleotide sequence ID" value="NZ_CP038150.1"/>
</dbReference>
<dbReference type="AlphaFoldDB" id="A0A4P7D0Q9"/>
<keyword evidence="3" id="KW-0238">DNA-binding</keyword>
<dbReference type="Pfam" id="PF00126">
    <property type="entry name" value="HTH_1"/>
    <property type="match status" value="1"/>
</dbReference>
<comment type="similarity">
    <text evidence="1">Belongs to the LysR transcriptional regulatory family.</text>
</comment>
<gene>
    <name evidence="6" type="ORF">E1956_34725</name>
</gene>
<reference evidence="6 7" key="1">
    <citation type="submission" date="2019-03" db="EMBL/GenBank/DDBJ databases">
        <title>Paraburkholderia sp. 7MH5, isolated from subtropical forest soil.</title>
        <authorList>
            <person name="Gao Z.-H."/>
            <person name="Qiu L.-H."/>
        </authorList>
    </citation>
    <scope>NUCLEOTIDE SEQUENCE [LARGE SCALE GENOMIC DNA]</scope>
    <source>
        <strain evidence="6 7">7MH5</strain>
    </source>
</reference>
<sequence length="305" mass="33596">MFIRQLHYLVTLAREQHFARAAEVCNVSQPALSSAIRSLEDELGLVLVRRGRRFLGFTEDGERVLGWARQTLATLEHMRQDASVARVRLSGTLRIGVIPTTLPIVSLLLSSCRAEHAGIRYSLRSLSSDTILRQLDEFELDIGFTYLDSKVQAGFAIASLYCERYVLVSPTGCGEGACNGLERWEALEGLDLCLLDSSMQNRQVINAAFRRAGVQPTVIAESDSLLTLFSAVEHVRLHSILPHSLLGSAHASGLYTATLLKPELTREIGLITRNAAVMPPLVAAMWECAQRLDLQSHFDALLQGA</sequence>
<evidence type="ECO:0000256" key="1">
    <source>
        <dbReference type="ARBA" id="ARBA00009437"/>
    </source>
</evidence>
<keyword evidence="2" id="KW-0805">Transcription regulation</keyword>
<evidence type="ECO:0000259" key="5">
    <source>
        <dbReference type="PROSITE" id="PS50931"/>
    </source>
</evidence>
<name>A0A4P7D0Q9_9BURK</name>
<dbReference type="Gene3D" id="1.10.10.10">
    <property type="entry name" value="Winged helix-like DNA-binding domain superfamily/Winged helix DNA-binding domain"/>
    <property type="match status" value="1"/>
</dbReference>
<dbReference type="Gene3D" id="3.40.190.290">
    <property type="match status" value="1"/>
</dbReference>
<proteinExistence type="inferred from homology"/>
<dbReference type="InterPro" id="IPR050950">
    <property type="entry name" value="HTH-type_LysR_regulators"/>
</dbReference>
<accession>A0A4P7D0Q9</accession>
<dbReference type="KEGG" id="ppai:E1956_34725"/>
<organism evidence="6 7">
    <name type="scientific">Paraburkholderia pallida</name>
    <dbReference type="NCBI Taxonomy" id="2547399"/>
    <lineage>
        <taxon>Bacteria</taxon>
        <taxon>Pseudomonadati</taxon>
        <taxon>Pseudomonadota</taxon>
        <taxon>Betaproteobacteria</taxon>
        <taxon>Burkholderiales</taxon>
        <taxon>Burkholderiaceae</taxon>
        <taxon>Paraburkholderia</taxon>
    </lineage>
</organism>
<dbReference type="InterPro" id="IPR000847">
    <property type="entry name" value="LysR_HTH_N"/>
</dbReference>
<evidence type="ECO:0000256" key="2">
    <source>
        <dbReference type="ARBA" id="ARBA00023015"/>
    </source>
</evidence>
<dbReference type="OrthoDB" id="9775392at2"/>
<dbReference type="EMBL" id="CP038150">
    <property type="protein sequence ID" value="QBR02251.1"/>
    <property type="molecule type" value="Genomic_DNA"/>
</dbReference>
<dbReference type="PANTHER" id="PTHR30419">
    <property type="entry name" value="HTH-TYPE TRANSCRIPTIONAL REGULATOR YBHD"/>
    <property type="match status" value="1"/>
</dbReference>
<dbReference type="InterPro" id="IPR036388">
    <property type="entry name" value="WH-like_DNA-bd_sf"/>
</dbReference>
<protein>
    <submittedName>
        <fullName evidence="6">LysR family transcriptional regulator</fullName>
    </submittedName>
</protein>
<dbReference type="InterPro" id="IPR005119">
    <property type="entry name" value="LysR_subst-bd"/>
</dbReference>
<dbReference type="PANTHER" id="PTHR30419:SF31">
    <property type="entry name" value="BLR3139 PROTEIN"/>
    <property type="match status" value="1"/>
</dbReference>
<dbReference type="PROSITE" id="PS50931">
    <property type="entry name" value="HTH_LYSR"/>
    <property type="match status" value="1"/>
</dbReference>
<dbReference type="CDD" id="cd05466">
    <property type="entry name" value="PBP2_LTTR_substrate"/>
    <property type="match status" value="1"/>
</dbReference>
<dbReference type="InterPro" id="IPR036390">
    <property type="entry name" value="WH_DNA-bd_sf"/>
</dbReference>
<evidence type="ECO:0000313" key="7">
    <source>
        <dbReference type="Proteomes" id="UP000295727"/>
    </source>
</evidence>
<dbReference type="FunFam" id="1.10.10.10:FF:000001">
    <property type="entry name" value="LysR family transcriptional regulator"/>
    <property type="match status" value="1"/>
</dbReference>